<protein>
    <recommendedName>
        <fullName evidence="1">DUF4440 domain-containing protein</fullName>
    </recommendedName>
</protein>
<dbReference type="Gene3D" id="3.10.450.50">
    <property type="match status" value="1"/>
</dbReference>
<evidence type="ECO:0000259" key="1">
    <source>
        <dbReference type="Pfam" id="PF14534"/>
    </source>
</evidence>
<name>A0A381TMD3_9ZZZZ</name>
<evidence type="ECO:0000313" key="2">
    <source>
        <dbReference type="EMBL" id="SVA15947.1"/>
    </source>
</evidence>
<dbReference type="InterPro" id="IPR032710">
    <property type="entry name" value="NTF2-like_dom_sf"/>
</dbReference>
<dbReference type="Pfam" id="PF14534">
    <property type="entry name" value="DUF4440"/>
    <property type="match status" value="1"/>
</dbReference>
<dbReference type="AlphaFoldDB" id="A0A381TMD3"/>
<feature type="non-terminal residue" evidence="2">
    <location>
        <position position="68"/>
    </location>
</feature>
<dbReference type="EMBL" id="UINC01004659">
    <property type="protein sequence ID" value="SVA15947.1"/>
    <property type="molecule type" value="Genomic_DNA"/>
</dbReference>
<accession>A0A381TMD3</accession>
<reference evidence="2" key="1">
    <citation type="submission" date="2018-05" db="EMBL/GenBank/DDBJ databases">
        <authorList>
            <person name="Lanie J.A."/>
            <person name="Ng W.-L."/>
            <person name="Kazmierczak K.M."/>
            <person name="Andrzejewski T.M."/>
            <person name="Davidsen T.M."/>
            <person name="Wayne K.J."/>
            <person name="Tettelin H."/>
            <person name="Glass J.I."/>
            <person name="Rusch D."/>
            <person name="Podicherti R."/>
            <person name="Tsui H.-C.T."/>
            <person name="Winkler M.E."/>
        </authorList>
    </citation>
    <scope>NUCLEOTIDE SEQUENCE</scope>
</reference>
<dbReference type="SUPFAM" id="SSF54427">
    <property type="entry name" value="NTF2-like"/>
    <property type="match status" value="1"/>
</dbReference>
<sequence>MSMLEKINKALEQKDEASLQDILHDDYKFTMHSSGNVLSKDDVIKWAMSGDINREKVRIIYENDEIGV</sequence>
<gene>
    <name evidence="2" type="ORF">METZ01_LOCUS68801</name>
</gene>
<organism evidence="2">
    <name type="scientific">marine metagenome</name>
    <dbReference type="NCBI Taxonomy" id="408172"/>
    <lineage>
        <taxon>unclassified sequences</taxon>
        <taxon>metagenomes</taxon>
        <taxon>ecological metagenomes</taxon>
    </lineage>
</organism>
<proteinExistence type="predicted"/>
<dbReference type="InterPro" id="IPR027843">
    <property type="entry name" value="DUF4440"/>
</dbReference>
<feature type="domain" description="DUF4440" evidence="1">
    <location>
        <begin position="4"/>
        <end position="57"/>
    </location>
</feature>